<protein>
    <recommendedName>
        <fullName evidence="4">Transmembrane protein</fullName>
    </recommendedName>
</protein>
<reference evidence="2" key="1">
    <citation type="submission" date="2022-07" db="EMBL/GenBank/DDBJ databases">
        <title>Marinobacter iranensis a new bacterium isolate from a hipersaline lake in Iran.</title>
        <authorList>
            <person name="Mohammad A.M.A."/>
            <person name="Cristina S.-P."/>
            <person name="Antonio V."/>
        </authorList>
    </citation>
    <scope>NUCLEOTIDE SEQUENCE</scope>
    <source>
        <strain evidence="2">71-i</strain>
    </source>
</reference>
<keyword evidence="3" id="KW-1185">Reference proteome</keyword>
<feature type="transmembrane region" description="Helical" evidence="1">
    <location>
        <begin position="56"/>
        <end position="79"/>
    </location>
</feature>
<evidence type="ECO:0008006" key="4">
    <source>
        <dbReference type="Google" id="ProtNLM"/>
    </source>
</evidence>
<comment type="caution">
    <text evidence="2">The sequence shown here is derived from an EMBL/GenBank/DDBJ whole genome shotgun (WGS) entry which is preliminary data.</text>
</comment>
<evidence type="ECO:0000313" key="3">
    <source>
        <dbReference type="Proteomes" id="UP001143391"/>
    </source>
</evidence>
<accession>A0ABT5YFD1</accession>
<feature type="transmembrane region" description="Helical" evidence="1">
    <location>
        <begin position="85"/>
        <end position="107"/>
    </location>
</feature>
<sequence length="113" mass="12500">MDLQTGQPRTHWQSCSVTEEKHLRLVLTLVLVLATLATAGYAHWQLYRQVKPLPQRLLGHILLVLVAASFAWVISGVYMRAEEGGGLAAFLTAFGVAHAPPAIVLFLKQLEKR</sequence>
<proteinExistence type="predicted"/>
<evidence type="ECO:0000256" key="1">
    <source>
        <dbReference type="SAM" id="Phobius"/>
    </source>
</evidence>
<keyword evidence="1" id="KW-1133">Transmembrane helix</keyword>
<keyword evidence="1" id="KW-0472">Membrane</keyword>
<dbReference type="EMBL" id="JANCMW010000016">
    <property type="protein sequence ID" value="MDF0752402.1"/>
    <property type="molecule type" value="Genomic_DNA"/>
</dbReference>
<keyword evidence="1" id="KW-0812">Transmembrane</keyword>
<dbReference type="Proteomes" id="UP001143391">
    <property type="component" value="Unassembled WGS sequence"/>
</dbReference>
<gene>
    <name evidence="2" type="ORF">NLU14_19410</name>
</gene>
<feature type="transmembrane region" description="Helical" evidence="1">
    <location>
        <begin position="25"/>
        <end position="44"/>
    </location>
</feature>
<name>A0ABT5YFD1_9GAMM</name>
<dbReference type="RefSeq" id="WP_275709684.1">
    <property type="nucleotide sequence ID" value="NZ_JANCMW010000016.1"/>
</dbReference>
<evidence type="ECO:0000313" key="2">
    <source>
        <dbReference type="EMBL" id="MDF0752402.1"/>
    </source>
</evidence>
<organism evidence="2 3">
    <name type="scientific">Marinobacter iranensis</name>
    <dbReference type="NCBI Taxonomy" id="2962607"/>
    <lineage>
        <taxon>Bacteria</taxon>
        <taxon>Pseudomonadati</taxon>
        <taxon>Pseudomonadota</taxon>
        <taxon>Gammaproteobacteria</taxon>
        <taxon>Pseudomonadales</taxon>
        <taxon>Marinobacteraceae</taxon>
        <taxon>Marinobacter</taxon>
    </lineage>
</organism>